<comment type="caution">
    <text evidence="2">The sequence shown here is derived from an EMBL/GenBank/DDBJ whole genome shotgun (WGS) entry which is preliminary data.</text>
</comment>
<evidence type="ECO:0000313" key="3">
    <source>
        <dbReference type="Proteomes" id="UP000484988"/>
    </source>
</evidence>
<keyword evidence="3" id="KW-1185">Reference proteome</keyword>
<proteinExistence type="predicted"/>
<sequence>MRVRTASIAGLVAAAATASLLASPAHAHSAELATFRLGIQLADDGGASQFGQEQFTNNVKFGNSVSAWAGDANKFDPDAVRLNLETNPGDPLIGRDFRIGAQAMDKGSHLGPVQYTPWASAGGGQSDFVTDDNGWDPDEYRLFLDTRAWPSSASLVDFRISVTAVDKGVPGVPAFTPWAGQGGGRSPLALDTNGFDFDGFVLGLEVR</sequence>
<accession>A0A6A0B0X7</accession>
<feature type="chain" id="PRO_5025682410" evidence="1">
    <location>
        <begin position="28"/>
        <end position="207"/>
    </location>
</feature>
<reference evidence="2 3" key="1">
    <citation type="submission" date="2020-02" db="EMBL/GenBank/DDBJ databases">
        <title>Whole Genome Shotgun Sequence of Streptomyces sp. strain CWH03.</title>
        <authorList>
            <person name="Dohra H."/>
            <person name="Kodani S."/>
            <person name="Yamamura H."/>
        </authorList>
    </citation>
    <scope>NUCLEOTIDE SEQUENCE [LARGE SCALE GENOMIC DNA]</scope>
    <source>
        <strain evidence="2 3">CWH03</strain>
    </source>
</reference>
<keyword evidence="1" id="KW-0732">Signal</keyword>
<evidence type="ECO:0000313" key="2">
    <source>
        <dbReference type="EMBL" id="GFH38308.1"/>
    </source>
</evidence>
<name>A0A6A0B0X7_9ACTN</name>
<evidence type="ECO:0000256" key="1">
    <source>
        <dbReference type="SAM" id="SignalP"/>
    </source>
</evidence>
<feature type="signal peptide" evidence="1">
    <location>
        <begin position="1"/>
        <end position="27"/>
    </location>
</feature>
<protein>
    <submittedName>
        <fullName evidence="2">Uncharacterized protein</fullName>
    </submittedName>
</protein>
<dbReference type="Proteomes" id="UP000484988">
    <property type="component" value="Unassembled WGS sequence"/>
</dbReference>
<gene>
    <name evidence="2" type="ORF">SCWH03_45500</name>
</gene>
<organism evidence="2 3">
    <name type="scientific">Streptomyces pacificus</name>
    <dbReference type="NCBI Taxonomy" id="2705029"/>
    <lineage>
        <taxon>Bacteria</taxon>
        <taxon>Bacillati</taxon>
        <taxon>Actinomycetota</taxon>
        <taxon>Actinomycetes</taxon>
        <taxon>Kitasatosporales</taxon>
        <taxon>Streptomycetaceae</taxon>
        <taxon>Streptomyces</taxon>
    </lineage>
</organism>
<dbReference type="AlphaFoldDB" id="A0A6A0B0X7"/>
<dbReference type="EMBL" id="BLLG01000015">
    <property type="protein sequence ID" value="GFH38308.1"/>
    <property type="molecule type" value="Genomic_DNA"/>
</dbReference>